<evidence type="ECO:0000313" key="1">
    <source>
        <dbReference type="EMBL" id="MBB4764946.1"/>
    </source>
</evidence>
<accession>A0A7W7MS42</accession>
<gene>
    <name evidence="1" type="ORF">BJ971_005502</name>
</gene>
<protein>
    <submittedName>
        <fullName evidence="1">Uncharacterized protein</fullName>
    </submittedName>
</protein>
<proteinExistence type="predicted"/>
<keyword evidence="2" id="KW-1185">Reference proteome</keyword>
<evidence type="ECO:0000313" key="2">
    <source>
        <dbReference type="Proteomes" id="UP000578112"/>
    </source>
</evidence>
<name>A0A7W7MS42_9ACTN</name>
<comment type="caution">
    <text evidence="1">The sequence shown here is derived from an EMBL/GenBank/DDBJ whole genome shotgun (WGS) entry which is preliminary data.</text>
</comment>
<dbReference type="RefSeq" id="WP_184996078.1">
    <property type="nucleotide sequence ID" value="NZ_BOMK01000026.1"/>
</dbReference>
<organism evidence="1 2">
    <name type="scientific">Actinoplanes digitatis</name>
    <dbReference type="NCBI Taxonomy" id="1868"/>
    <lineage>
        <taxon>Bacteria</taxon>
        <taxon>Bacillati</taxon>
        <taxon>Actinomycetota</taxon>
        <taxon>Actinomycetes</taxon>
        <taxon>Micromonosporales</taxon>
        <taxon>Micromonosporaceae</taxon>
        <taxon>Actinoplanes</taxon>
    </lineage>
</organism>
<dbReference type="AlphaFoldDB" id="A0A7W7MS42"/>
<sequence>MTDDLEDTVLPFWVRDDEPEPPAVYARVYLDHAWRDDRIESAWRGWRALVDQRLVPLFGPEAPAPYIEEEPTAARPLARVERDDPSGAGIIAALGCETHRFADGEQAFLQVYAGLGADRGRLDEVVEAVLDVLRDGAAGVDAGYGELTVGRGSPPRTGLDIALGRSAADSAGAARAALRGYEWATICPAELADRIDPVAGAFTEIAPIAGGGLLLRATQTINGWTQDAARRVFRSLTPVLPDGLPRRTSAARLTRVVFADAAEARAGRVTDLPIGPGPLPPPGPDQVSALTEFVSQAMRHGWLTTEPPDESAPEAIRALFPAEMGMGLTPEGQRQLAELLGLDLPDST</sequence>
<reference evidence="1 2" key="1">
    <citation type="submission" date="2020-08" db="EMBL/GenBank/DDBJ databases">
        <title>Sequencing the genomes of 1000 actinobacteria strains.</title>
        <authorList>
            <person name="Klenk H.-P."/>
        </authorList>
    </citation>
    <scope>NUCLEOTIDE SEQUENCE [LARGE SCALE GENOMIC DNA]</scope>
    <source>
        <strain evidence="1 2">DSM 43149</strain>
    </source>
</reference>
<dbReference type="Proteomes" id="UP000578112">
    <property type="component" value="Unassembled WGS sequence"/>
</dbReference>
<dbReference type="EMBL" id="JACHNH010000001">
    <property type="protein sequence ID" value="MBB4764946.1"/>
    <property type="molecule type" value="Genomic_DNA"/>
</dbReference>